<reference evidence="3 4" key="1">
    <citation type="submission" date="2020-02" db="EMBL/GenBank/DDBJ databases">
        <title>Broccoli isolated Pseudomonas sp.</title>
        <authorList>
            <person name="Fujikawa T."/>
            <person name="Sawada H."/>
        </authorList>
    </citation>
    <scope>NUCLEOTIDE SEQUENCE [LARGE SCALE GENOMIC DNA]</scope>
    <source>
        <strain evidence="2 4">MAFF212427</strain>
        <strain evidence="1 3">MAFF212428</strain>
    </source>
</reference>
<dbReference type="AlphaFoldDB" id="A0A6B3NPK1"/>
<gene>
    <name evidence="1" type="ORF">G3435_11460</name>
    <name evidence="2" type="ORF">G3436_06235</name>
</gene>
<accession>A0A6M0CS81</accession>
<protein>
    <submittedName>
        <fullName evidence="2">Uncharacterized protein</fullName>
    </submittedName>
</protein>
<name>A0A6B3NPK1_9PSED</name>
<sequence>MGDEALSLDRLYAAIEAHISAAVPGLELVATMPHMLQQLPVPAVVIEVVEFEPGKDRGTGETALVVRFEARVIVAPEQEDCQQQAAFVAAQMTGLLRMQSWGLDVEFAEFVRAAQDWTRPELDGYAVWVVEWTQQIHLGEQEWPWPNQPPGTLVFQVGPDAESVEPEGLQ</sequence>
<evidence type="ECO:0000313" key="2">
    <source>
        <dbReference type="EMBL" id="NER63573.1"/>
    </source>
</evidence>
<keyword evidence="4" id="KW-1185">Reference proteome</keyword>
<dbReference type="Proteomes" id="UP000480410">
    <property type="component" value="Unassembled WGS sequence"/>
</dbReference>
<dbReference type="RefSeq" id="WP_163942541.1">
    <property type="nucleotide sequence ID" value="NZ_JAAHBU010000070.1"/>
</dbReference>
<evidence type="ECO:0000313" key="4">
    <source>
        <dbReference type="Proteomes" id="UP000482634"/>
    </source>
</evidence>
<evidence type="ECO:0000313" key="3">
    <source>
        <dbReference type="Proteomes" id="UP000480410"/>
    </source>
</evidence>
<proteinExistence type="predicted"/>
<organism evidence="2 4">
    <name type="scientific">Pseudomonas brassicae</name>
    <dbReference type="NCBI Taxonomy" id="2708063"/>
    <lineage>
        <taxon>Bacteria</taxon>
        <taxon>Pseudomonadati</taxon>
        <taxon>Pseudomonadota</taxon>
        <taxon>Gammaproteobacteria</taxon>
        <taxon>Pseudomonadales</taxon>
        <taxon>Pseudomonadaceae</taxon>
        <taxon>Pseudomonas</taxon>
    </lineage>
</organism>
<dbReference type="EMBL" id="JAAHBV010000230">
    <property type="protein sequence ID" value="NER60438.1"/>
    <property type="molecule type" value="Genomic_DNA"/>
</dbReference>
<dbReference type="EMBL" id="JAAHBU010000070">
    <property type="protein sequence ID" value="NER63573.1"/>
    <property type="molecule type" value="Genomic_DNA"/>
</dbReference>
<dbReference type="Proteomes" id="UP000482634">
    <property type="component" value="Unassembled WGS sequence"/>
</dbReference>
<comment type="caution">
    <text evidence="2">The sequence shown here is derived from an EMBL/GenBank/DDBJ whole genome shotgun (WGS) entry which is preliminary data.</text>
</comment>
<accession>A0A6B3NPK1</accession>
<evidence type="ECO:0000313" key="1">
    <source>
        <dbReference type="EMBL" id="NER60438.1"/>
    </source>
</evidence>